<sequence length="97" mass="11097">MTYEHPKKLSVPCARVERDGEWFQIERILDTICLVGSDKSWQSLVQWKPNWSKQIHTPSAVKDFHGHATVLGCVIKEFSALQSLLLRTVFCSLAQNI</sequence>
<reference evidence="3" key="2">
    <citation type="submission" date="2019-09" db="UniProtKB">
        <authorList>
            <consortium name="WormBaseParasite"/>
        </authorList>
    </citation>
    <scope>IDENTIFICATION</scope>
</reference>
<protein>
    <submittedName>
        <fullName evidence="3">Transposase</fullName>
    </submittedName>
</protein>
<evidence type="ECO:0000313" key="1">
    <source>
        <dbReference type="EMBL" id="VDO86653.1"/>
    </source>
</evidence>
<accession>A0A183FSF7</accession>
<dbReference type="Proteomes" id="UP000050761">
    <property type="component" value="Unassembled WGS sequence"/>
</dbReference>
<gene>
    <name evidence="1" type="ORF">HPBE_LOCUS10879</name>
</gene>
<evidence type="ECO:0000313" key="3">
    <source>
        <dbReference type="WBParaSite" id="HPBE_0001087801-mRNA-1"/>
    </source>
</evidence>
<name>A0A183FSF7_HELPZ</name>
<evidence type="ECO:0000313" key="2">
    <source>
        <dbReference type="Proteomes" id="UP000050761"/>
    </source>
</evidence>
<proteinExistence type="predicted"/>
<reference evidence="1 2" key="1">
    <citation type="submission" date="2018-11" db="EMBL/GenBank/DDBJ databases">
        <authorList>
            <consortium name="Pathogen Informatics"/>
        </authorList>
    </citation>
    <scope>NUCLEOTIDE SEQUENCE [LARGE SCALE GENOMIC DNA]</scope>
</reference>
<dbReference type="EMBL" id="UZAH01026909">
    <property type="protein sequence ID" value="VDO86653.1"/>
    <property type="molecule type" value="Genomic_DNA"/>
</dbReference>
<accession>A0A3P8A791</accession>
<keyword evidence="2" id="KW-1185">Reference proteome</keyword>
<dbReference type="OrthoDB" id="5867687at2759"/>
<dbReference type="AlphaFoldDB" id="A0A183FSF7"/>
<organism evidence="2 3">
    <name type="scientific">Heligmosomoides polygyrus</name>
    <name type="common">Parasitic roundworm</name>
    <dbReference type="NCBI Taxonomy" id="6339"/>
    <lineage>
        <taxon>Eukaryota</taxon>
        <taxon>Metazoa</taxon>
        <taxon>Ecdysozoa</taxon>
        <taxon>Nematoda</taxon>
        <taxon>Chromadorea</taxon>
        <taxon>Rhabditida</taxon>
        <taxon>Rhabditina</taxon>
        <taxon>Rhabditomorpha</taxon>
        <taxon>Strongyloidea</taxon>
        <taxon>Heligmosomidae</taxon>
        <taxon>Heligmosomoides</taxon>
    </lineage>
</organism>
<dbReference type="WBParaSite" id="HPBE_0001087801-mRNA-1">
    <property type="protein sequence ID" value="HPBE_0001087801-mRNA-1"/>
    <property type="gene ID" value="HPBE_0001087801"/>
</dbReference>